<feature type="region of interest" description="Disordered" evidence="8">
    <location>
        <begin position="199"/>
        <end position="321"/>
    </location>
</feature>
<organism evidence="10 11">
    <name type="scientific">Rhipicephalus microplus</name>
    <name type="common">Cattle tick</name>
    <name type="synonym">Boophilus microplus</name>
    <dbReference type="NCBI Taxonomy" id="6941"/>
    <lineage>
        <taxon>Eukaryota</taxon>
        <taxon>Metazoa</taxon>
        <taxon>Ecdysozoa</taxon>
        <taxon>Arthropoda</taxon>
        <taxon>Chelicerata</taxon>
        <taxon>Arachnida</taxon>
        <taxon>Acari</taxon>
        <taxon>Parasitiformes</taxon>
        <taxon>Ixodida</taxon>
        <taxon>Ixodoidea</taxon>
        <taxon>Ixodidae</taxon>
        <taxon>Rhipicephalinae</taxon>
        <taxon>Rhipicephalus</taxon>
        <taxon>Boophilus</taxon>
    </lineage>
</organism>
<evidence type="ECO:0000256" key="7">
    <source>
        <dbReference type="ARBA" id="ARBA00023136"/>
    </source>
</evidence>
<comment type="similarity">
    <text evidence="2">Belongs to the sodium:neurotransmitter symporter (SNF) (TC 2.A.22) family.</text>
</comment>
<dbReference type="InterPro" id="IPR037272">
    <property type="entry name" value="SNS_sf"/>
</dbReference>
<dbReference type="AlphaFoldDB" id="A0A9J6EVM7"/>
<name>A0A9J6EVM7_RHIMP</name>
<evidence type="ECO:0000256" key="4">
    <source>
        <dbReference type="ARBA" id="ARBA00022692"/>
    </source>
</evidence>
<accession>A0A9J6EVM7</accession>
<dbReference type="GO" id="GO:0005283">
    <property type="term" value="F:amino acid:sodium symporter activity"/>
    <property type="evidence" value="ECO:0007669"/>
    <property type="project" value="TreeGrafter"/>
</dbReference>
<evidence type="ECO:0000313" key="10">
    <source>
        <dbReference type="EMBL" id="KAH8038221.1"/>
    </source>
</evidence>
<evidence type="ECO:0000256" key="2">
    <source>
        <dbReference type="ARBA" id="ARBA00006459"/>
    </source>
</evidence>
<reference evidence="10" key="2">
    <citation type="submission" date="2021-09" db="EMBL/GenBank/DDBJ databases">
        <authorList>
            <person name="Jia N."/>
            <person name="Wang J."/>
            <person name="Shi W."/>
            <person name="Du L."/>
            <person name="Sun Y."/>
            <person name="Zhan W."/>
            <person name="Jiang J."/>
            <person name="Wang Q."/>
            <person name="Zhang B."/>
            <person name="Ji P."/>
            <person name="Sakyi L.B."/>
            <person name="Cui X."/>
            <person name="Yuan T."/>
            <person name="Jiang B."/>
            <person name="Yang W."/>
            <person name="Lam T.T.-Y."/>
            <person name="Chang Q."/>
            <person name="Ding S."/>
            <person name="Wang X."/>
            <person name="Zhu J."/>
            <person name="Ruan X."/>
            <person name="Zhao L."/>
            <person name="Wei J."/>
            <person name="Que T."/>
            <person name="Du C."/>
            <person name="Cheng J."/>
            <person name="Dai P."/>
            <person name="Han X."/>
            <person name="Huang E."/>
            <person name="Gao Y."/>
            <person name="Liu J."/>
            <person name="Shao H."/>
            <person name="Ye R."/>
            <person name="Li L."/>
            <person name="Wei W."/>
            <person name="Wang X."/>
            <person name="Wang C."/>
            <person name="Huo Q."/>
            <person name="Li W."/>
            <person name="Guo W."/>
            <person name="Chen H."/>
            <person name="Chen S."/>
            <person name="Zhou L."/>
            <person name="Zhou L."/>
            <person name="Ni X."/>
            <person name="Tian J."/>
            <person name="Zhou Y."/>
            <person name="Sheng Y."/>
            <person name="Liu T."/>
            <person name="Pan Y."/>
            <person name="Xia L."/>
            <person name="Li J."/>
            <person name="Zhao F."/>
            <person name="Cao W."/>
        </authorList>
    </citation>
    <scope>NUCLEOTIDE SEQUENCE</scope>
    <source>
        <strain evidence="10">Rmic-2018</strain>
        <tissue evidence="10">Larvae</tissue>
    </source>
</reference>
<feature type="transmembrane region" description="Helical" evidence="9">
    <location>
        <begin position="78"/>
        <end position="109"/>
    </location>
</feature>
<feature type="transmembrane region" description="Helical" evidence="9">
    <location>
        <begin position="115"/>
        <end position="133"/>
    </location>
</feature>
<dbReference type="SUPFAM" id="SSF161070">
    <property type="entry name" value="SNF-like"/>
    <property type="match status" value="1"/>
</dbReference>
<comment type="caution">
    <text evidence="10">The sequence shown here is derived from an EMBL/GenBank/DDBJ whole genome shotgun (WGS) entry which is preliminary data.</text>
</comment>
<evidence type="ECO:0000256" key="8">
    <source>
        <dbReference type="SAM" id="MobiDB-lite"/>
    </source>
</evidence>
<evidence type="ECO:0000256" key="6">
    <source>
        <dbReference type="ARBA" id="ARBA00022989"/>
    </source>
</evidence>
<evidence type="ECO:0000256" key="1">
    <source>
        <dbReference type="ARBA" id="ARBA00004141"/>
    </source>
</evidence>
<feature type="transmembrane region" description="Helical" evidence="9">
    <location>
        <begin position="43"/>
        <end position="66"/>
    </location>
</feature>
<dbReference type="EMBL" id="JABSTU010000002">
    <property type="protein sequence ID" value="KAH8038221.1"/>
    <property type="molecule type" value="Genomic_DNA"/>
</dbReference>
<dbReference type="GO" id="GO:0005886">
    <property type="term" value="C:plasma membrane"/>
    <property type="evidence" value="ECO:0007669"/>
    <property type="project" value="TreeGrafter"/>
</dbReference>
<feature type="compositionally biased region" description="Low complexity" evidence="8">
    <location>
        <begin position="205"/>
        <end position="220"/>
    </location>
</feature>
<dbReference type="PANTHER" id="PTHR11616">
    <property type="entry name" value="SODIUM/CHLORIDE DEPENDENT TRANSPORTER"/>
    <property type="match status" value="1"/>
</dbReference>
<keyword evidence="3" id="KW-0813">Transport</keyword>
<protein>
    <submittedName>
        <fullName evidence="10">Uncharacterized protein</fullName>
    </submittedName>
</protein>
<comment type="subcellular location">
    <subcellularLocation>
        <location evidence="1">Membrane</location>
        <topology evidence="1">Multi-pass membrane protein</topology>
    </subcellularLocation>
</comment>
<dbReference type="Pfam" id="PF00209">
    <property type="entry name" value="SNF"/>
    <property type="match status" value="1"/>
</dbReference>
<evidence type="ECO:0000256" key="9">
    <source>
        <dbReference type="SAM" id="Phobius"/>
    </source>
</evidence>
<sequence>MEADALTTMPSPHLVIKGPNIIVSITPQALSFAPDPEFWSQMYLLWLLSSLVLKLLIVPDIVIEAVSLPHPYVLRHRLVAHFIICSVMFIISIIGCSSGGASVVSVLAYSQDQSFRLVMVALEAVVILQLYGVRRLVIDENMMTSREPSIFVKVCWSAVIPLVIGKPRQSVAPLPVRVPTSWEDVMAYRQHIALEIVSSRKTHEGASATTSPAEAPPTTGQEASQKTKDATATVPSDSEHMANNLYVASERTKRGAESPSDWRNFSLGDESGGNKKSKKKRSARKPVQETGALHVSRNLSSVRRLARRDQQVPPKPTKARPAAMIISKPRPLQQEAKRHHVLAPKDKVVPDKGDYKFGDSFEDLDMVADSAALPAPASSAEAQNKKVVAQRPAVRPVEDDPHNLPPLLWYQYLARGKKPAHLGVPSQPSRNVLITTNPLSTAPTAGATAAATTSPVHVEASGAPRVEKLQLRCCDVAVGKS</sequence>
<dbReference type="Proteomes" id="UP000821866">
    <property type="component" value="Chromosome 10"/>
</dbReference>
<keyword evidence="5" id="KW-0769">Symport</keyword>
<evidence type="ECO:0000256" key="3">
    <source>
        <dbReference type="ARBA" id="ARBA00022448"/>
    </source>
</evidence>
<dbReference type="PANTHER" id="PTHR11616:SF241">
    <property type="entry name" value="SODIUM- AND CHLORIDE-DEPENDENT GLYCINE TRANSPORTER 2"/>
    <property type="match status" value="1"/>
</dbReference>
<gene>
    <name evidence="10" type="ORF">HPB51_025041</name>
</gene>
<keyword evidence="4 9" id="KW-0812">Transmembrane</keyword>
<evidence type="ECO:0000256" key="5">
    <source>
        <dbReference type="ARBA" id="ARBA00022847"/>
    </source>
</evidence>
<keyword evidence="11" id="KW-1185">Reference proteome</keyword>
<dbReference type="PROSITE" id="PS50267">
    <property type="entry name" value="NA_NEUROTRAN_SYMP_3"/>
    <property type="match status" value="1"/>
</dbReference>
<proteinExistence type="inferred from homology"/>
<dbReference type="GO" id="GO:0089718">
    <property type="term" value="P:amino acid import across plasma membrane"/>
    <property type="evidence" value="ECO:0007669"/>
    <property type="project" value="TreeGrafter"/>
</dbReference>
<evidence type="ECO:0000313" key="11">
    <source>
        <dbReference type="Proteomes" id="UP000821866"/>
    </source>
</evidence>
<reference evidence="10" key="1">
    <citation type="journal article" date="2020" name="Cell">
        <title>Large-Scale Comparative Analyses of Tick Genomes Elucidate Their Genetic Diversity and Vector Capacities.</title>
        <authorList>
            <consortium name="Tick Genome and Microbiome Consortium (TIGMIC)"/>
            <person name="Jia N."/>
            <person name="Wang J."/>
            <person name="Shi W."/>
            <person name="Du L."/>
            <person name="Sun Y."/>
            <person name="Zhan W."/>
            <person name="Jiang J.F."/>
            <person name="Wang Q."/>
            <person name="Zhang B."/>
            <person name="Ji P."/>
            <person name="Bell-Sakyi L."/>
            <person name="Cui X.M."/>
            <person name="Yuan T.T."/>
            <person name="Jiang B.G."/>
            <person name="Yang W.F."/>
            <person name="Lam T.T."/>
            <person name="Chang Q.C."/>
            <person name="Ding S.J."/>
            <person name="Wang X.J."/>
            <person name="Zhu J.G."/>
            <person name="Ruan X.D."/>
            <person name="Zhao L."/>
            <person name="Wei J.T."/>
            <person name="Ye R.Z."/>
            <person name="Que T.C."/>
            <person name="Du C.H."/>
            <person name="Zhou Y.H."/>
            <person name="Cheng J.X."/>
            <person name="Dai P.F."/>
            <person name="Guo W.B."/>
            <person name="Han X.H."/>
            <person name="Huang E.J."/>
            <person name="Li L.F."/>
            <person name="Wei W."/>
            <person name="Gao Y.C."/>
            <person name="Liu J.Z."/>
            <person name="Shao H.Z."/>
            <person name="Wang X."/>
            <person name="Wang C.C."/>
            <person name="Yang T.C."/>
            <person name="Huo Q.B."/>
            <person name="Li W."/>
            <person name="Chen H.Y."/>
            <person name="Chen S.E."/>
            <person name="Zhou L.G."/>
            <person name="Ni X.B."/>
            <person name="Tian J.H."/>
            <person name="Sheng Y."/>
            <person name="Liu T."/>
            <person name="Pan Y.S."/>
            <person name="Xia L.Y."/>
            <person name="Li J."/>
            <person name="Zhao F."/>
            <person name="Cao W.C."/>
        </authorList>
    </citation>
    <scope>NUCLEOTIDE SEQUENCE</scope>
    <source>
        <strain evidence="10">Rmic-2018</strain>
    </source>
</reference>
<keyword evidence="6 9" id="KW-1133">Transmembrane helix</keyword>
<keyword evidence="7 9" id="KW-0472">Membrane</keyword>
<feature type="compositionally biased region" description="Basic residues" evidence="8">
    <location>
        <begin position="275"/>
        <end position="284"/>
    </location>
</feature>
<dbReference type="InterPro" id="IPR000175">
    <property type="entry name" value="Na/ntran_symport"/>
</dbReference>
<dbReference type="VEuPathDB" id="VectorBase:LOC119179155"/>